<dbReference type="OrthoDB" id="7847692at2759"/>
<dbReference type="KEGG" id="dan:6498880"/>
<dbReference type="EMBL" id="CH902617">
    <property type="protein sequence ID" value="EDV44310.2"/>
    <property type="molecule type" value="Genomic_DNA"/>
</dbReference>
<proteinExistence type="predicted"/>
<dbReference type="GeneID" id="6498880"/>
<name>B3M140_DROAN</name>
<keyword evidence="2" id="KW-1185">Reference proteome</keyword>
<dbReference type="Proteomes" id="UP000007801">
    <property type="component" value="Unassembled WGS sequence"/>
</dbReference>
<evidence type="ECO:0000313" key="2">
    <source>
        <dbReference type="Proteomes" id="UP000007801"/>
    </source>
</evidence>
<reference evidence="1 2" key="1">
    <citation type="journal article" date="2007" name="Nature">
        <title>Evolution of genes and genomes on the Drosophila phylogeny.</title>
        <authorList>
            <consortium name="Drosophila 12 Genomes Consortium"/>
            <person name="Clark A.G."/>
            <person name="Eisen M.B."/>
            <person name="Smith D.R."/>
            <person name="Bergman C.M."/>
            <person name="Oliver B."/>
            <person name="Markow T.A."/>
            <person name="Kaufman T.C."/>
            <person name="Kellis M."/>
            <person name="Gelbart W."/>
            <person name="Iyer V.N."/>
            <person name="Pollard D.A."/>
            <person name="Sackton T.B."/>
            <person name="Larracuente A.M."/>
            <person name="Singh N.D."/>
            <person name="Abad J.P."/>
            <person name="Abt D.N."/>
            <person name="Adryan B."/>
            <person name="Aguade M."/>
            <person name="Akashi H."/>
            <person name="Anderson W.W."/>
            <person name="Aquadro C.F."/>
            <person name="Ardell D.H."/>
            <person name="Arguello R."/>
            <person name="Artieri C.G."/>
            <person name="Barbash D.A."/>
            <person name="Barker D."/>
            <person name="Barsanti P."/>
            <person name="Batterham P."/>
            <person name="Batzoglou S."/>
            <person name="Begun D."/>
            <person name="Bhutkar A."/>
            <person name="Blanco E."/>
            <person name="Bosak S.A."/>
            <person name="Bradley R.K."/>
            <person name="Brand A.D."/>
            <person name="Brent M.R."/>
            <person name="Brooks A.N."/>
            <person name="Brown R.H."/>
            <person name="Butlin R.K."/>
            <person name="Caggese C."/>
            <person name="Calvi B.R."/>
            <person name="Bernardo de Carvalho A."/>
            <person name="Caspi A."/>
            <person name="Castrezana S."/>
            <person name="Celniker S.E."/>
            <person name="Chang J.L."/>
            <person name="Chapple C."/>
            <person name="Chatterji S."/>
            <person name="Chinwalla A."/>
            <person name="Civetta A."/>
            <person name="Clifton S.W."/>
            <person name="Comeron J.M."/>
            <person name="Costello J.C."/>
            <person name="Coyne J.A."/>
            <person name="Daub J."/>
            <person name="David R.G."/>
            <person name="Delcher A.L."/>
            <person name="Delehaunty K."/>
            <person name="Do C.B."/>
            <person name="Ebling H."/>
            <person name="Edwards K."/>
            <person name="Eickbush T."/>
            <person name="Evans J.D."/>
            <person name="Filipski A."/>
            <person name="Findeiss S."/>
            <person name="Freyhult E."/>
            <person name="Fulton L."/>
            <person name="Fulton R."/>
            <person name="Garcia A.C."/>
            <person name="Gardiner A."/>
            <person name="Garfield D.A."/>
            <person name="Garvin B.E."/>
            <person name="Gibson G."/>
            <person name="Gilbert D."/>
            <person name="Gnerre S."/>
            <person name="Godfrey J."/>
            <person name="Good R."/>
            <person name="Gotea V."/>
            <person name="Gravely B."/>
            <person name="Greenberg A.J."/>
            <person name="Griffiths-Jones S."/>
            <person name="Gross S."/>
            <person name="Guigo R."/>
            <person name="Gustafson E.A."/>
            <person name="Haerty W."/>
            <person name="Hahn M.W."/>
            <person name="Halligan D.L."/>
            <person name="Halpern A.L."/>
            <person name="Halter G.M."/>
            <person name="Han M.V."/>
            <person name="Heger A."/>
            <person name="Hillier L."/>
            <person name="Hinrichs A.S."/>
            <person name="Holmes I."/>
            <person name="Hoskins R.A."/>
            <person name="Hubisz M.J."/>
            <person name="Hultmark D."/>
            <person name="Huntley M.A."/>
            <person name="Jaffe D.B."/>
            <person name="Jagadeeshan S."/>
            <person name="Jeck W.R."/>
            <person name="Johnson J."/>
            <person name="Jones C.D."/>
            <person name="Jordan W.C."/>
            <person name="Karpen G.H."/>
            <person name="Kataoka E."/>
            <person name="Keightley P.D."/>
            <person name="Kheradpour P."/>
            <person name="Kirkness E.F."/>
            <person name="Koerich L.B."/>
            <person name="Kristiansen K."/>
            <person name="Kudrna D."/>
            <person name="Kulathinal R.J."/>
            <person name="Kumar S."/>
            <person name="Kwok R."/>
            <person name="Lander E."/>
            <person name="Langley C.H."/>
            <person name="Lapoint R."/>
            <person name="Lazzaro B.P."/>
            <person name="Lee S.J."/>
            <person name="Levesque L."/>
            <person name="Li R."/>
            <person name="Lin C.F."/>
            <person name="Lin M.F."/>
            <person name="Lindblad-Toh K."/>
            <person name="Llopart A."/>
            <person name="Long M."/>
            <person name="Low L."/>
            <person name="Lozovsky E."/>
            <person name="Lu J."/>
            <person name="Luo M."/>
            <person name="Machado C.A."/>
            <person name="Makalowski W."/>
            <person name="Marzo M."/>
            <person name="Matsuda M."/>
            <person name="Matzkin L."/>
            <person name="McAllister B."/>
            <person name="McBride C.S."/>
            <person name="McKernan B."/>
            <person name="McKernan K."/>
            <person name="Mendez-Lago M."/>
            <person name="Minx P."/>
            <person name="Mollenhauer M.U."/>
            <person name="Montooth K."/>
            <person name="Mount S.M."/>
            <person name="Mu X."/>
            <person name="Myers E."/>
            <person name="Negre B."/>
            <person name="Newfeld S."/>
            <person name="Nielsen R."/>
            <person name="Noor M.A."/>
            <person name="O'Grady P."/>
            <person name="Pachter L."/>
            <person name="Papaceit M."/>
            <person name="Parisi M.J."/>
            <person name="Parisi M."/>
            <person name="Parts L."/>
            <person name="Pedersen J.S."/>
            <person name="Pesole G."/>
            <person name="Phillippy A.M."/>
            <person name="Ponting C.P."/>
            <person name="Pop M."/>
            <person name="Porcelli D."/>
            <person name="Powell J.R."/>
            <person name="Prohaska S."/>
            <person name="Pruitt K."/>
            <person name="Puig M."/>
            <person name="Quesneville H."/>
            <person name="Ram K.R."/>
            <person name="Rand D."/>
            <person name="Rasmussen M.D."/>
            <person name="Reed L.K."/>
            <person name="Reenan R."/>
            <person name="Reily A."/>
            <person name="Remington K.A."/>
            <person name="Rieger T.T."/>
            <person name="Ritchie M.G."/>
            <person name="Robin C."/>
            <person name="Rogers Y.H."/>
            <person name="Rohde C."/>
            <person name="Rozas J."/>
            <person name="Rubenfield M.J."/>
            <person name="Ruiz A."/>
            <person name="Russo S."/>
            <person name="Salzberg S.L."/>
            <person name="Sanchez-Gracia A."/>
            <person name="Saranga D.J."/>
            <person name="Sato H."/>
            <person name="Schaeffer S.W."/>
            <person name="Schatz M.C."/>
            <person name="Schlenke T."/>
            <person name="Schwartz R."/>
            <person name="Segarra C."/>
            <person name="Singh R.S."/>
            <person name="Sirot L."/>
            <person name="Sirota M."/>
            <person name="Sisneros N.B."/>
            <person name="Smith C.D."/>
            <person name="Smith T.F."/>
            <person name="Spieth J."/>
            <person name="Stage D.E."/>
            <person name="Stark A."/>
            <person name="Stephan W."/>
            <person name="Strausberg R.L."/>
            <person name="Strempel S."/>
            <person name="Sturgill D."/>
            <person name="Sutton G."/>
            <person name="Sutton G.G."/>
            <person name="Tao W."/>
            <person name="Teichmann S."/>
            <person name="Tobari Y.N."/>
            <person name="Tomimura Y."/>
            <person name="Tsolas J.M."/>
            <person name="Valente V.L."/>
            <person name="Venter E."/>
            <person name="Venter J.C."/>
            <person name="Vicario S."/>
            <person name="Vieira F.G."/>
            <person name="Vilella A.J."/>
            <person name="Villasante A."/>
            <person name="Walenz B."/>
            <person name="Wang J."/>
            <person name="Wasserman M."/>
            <person name="Watts T."/>
            <person name="Wilson D."/>
            <person name="Wilson R.K."/>
            <person name="Wing R.A."/>
            <person name="Wolfner M.F."/>
            <person name="Wong A."/>
            <person name="Wong G.K."/>
            <person name="Wu C.I."/>
            <person name="Wu G."/>
            <person name="Yamamoto D."/>
            <person name="Yang H.P."/>
            <person name="Yang S.P."/>
            <person name="Yorke J.A."/>
            <person name="Yoshida K."/>
            <person name="Zdobnov E."/>
            <person name="Zhang P."/>
            <person name="Zhang Y."/>
            <person name="Zimin A.V."/>
            <person name="Baldwin J."/>
            <person name="Abdouelleil A."/>
            <person name="Abdulkadir J."/>
            <person name="Abebe A."/>
            <person name="Abera B."/>
            <person name="Abreu J."/>
            <person name="Acer S.C."/>
            <person name="Aftuck L."/>
            <person name="Alexander A."/>
            <person name="An P."/>
            <person name="Anderson E."/>
            <person name="Anderson S."/>
            <person name="Arachi H."/>
            <person name="Azer M."/>
            <person name="Bachantsang P."/>
            <person name="Barry A."/>
            <person name="Bayul T."/>
            <person name="Berlin A."/>
            <person name="Bessette D."/>
            <person name="Bloom T."/>
            <person name="Blye J."/>
            <person name="Boguslavskiy L."/>
            <person name="Bonnet C."/>
            <person name="Boukhgalter B."/>
            <person name="Bourzgui I."/>
            <person name="Brown A."/>
            <person name="Cahill P."/>
            <person name="Channer S."/>
            <person name="Cheshatsang Y."/>
            <person name="Chuda L."/>
            <person name="Citroen M."/>
            <person name="Collymore A."/>
            <person name="Cooke P."/>
            <person name="Costello M."/>
            <person name="D'Aco K."/>
            <person name="Daza R."/>
            <person name="De Haan G."/>
            <person name="DeGray S."/>
            <person name="DeMaso C."/>
            <person name="Dhargay N."/>
            <person name="Dooley K."/>
            <person name="Dooley E."/>
            <person name="Doricent M."/>
            <person name="Dorje P."/>
            <person name="Dorjee K."/>
            <person name="Dupes A."/>
            <person name="Elong R."/>
            <person name="Falk J."/>
            <person name="Farina A."/>
            <person name="Faro S."/>
            <person name="Ferguson D."/>
            <person name="Fisher S."/>
            <person name="Foley C.D."/>
            <person name="Franke A."/>
            <person name="Friedrich D."/>
            <person name="Gadbois L."/>
            <person name="Gearin G."/>
            <person name="Gearin C.R."/>
            <person name="Giannoukos G."/>
            <person name="Goode T."/>
            <person name="Graham J."/>
            <person name="Grandbois E."/>
            <person name="Grewal S."/>
            <person name="Gyaltsen K."/>
            <person name="Hafez N."/>
            <person name="Hagos B."/>
            <person name="Hall J."/>
            <person name="Henson C."/>
            <person name="Hollinger A."/>
            <person name="Honan T."/>
            <person name="Huard M.D."/>
            <person name="Hughes L."/>
            <person name="Hurhula B."/>
            <person name="Husby M.E."/>
            <person name="Kamat A."/>
            <person name="Kanga B."/>
            <person name="Kashin S."/>
            <person name="Khazanovich D."/>
            <person name="Kisner P."/>
            <person name="Lance K."/>
            <person name="Lara M."/>
            <person name="Lee W."/>
            <person name="Lennon N."/>
            <person name="Letendre F."/>
            <person name="LeVine R."/>
            <person name="Lipovsky A."/>
            <person name="Liu X."/>
            <person name="Liu J."/>
            <person name="Liu S."/>
            <person name="Lokyitsang T."/>
            <person name="Lokyitsang Y."/>
            <person name="Lubonja R."/>
            <person name="Lui A."/>
            <person name="MacDonald P."/>
            <person name="Magnisalis V."/>
            <person name="Maru K."/>
            <person name="Matthews C."/>
            <person name="McCusker W."/>
            <person name="McDonough S."/>
            <person name="Mehta T."/>
            <person name="Meldrim J."/>
            <person name="Meneus L."/>
            <person name="Mihai O."/>
            <person name="Mihalev A."/>
            <person name="Mihova T."/>
            <person name="Mittelman R."/>
            <person name="Mlenga V."/>
            <person name="Montmayeur A."/>
            <person name="Mulrain L."/>
            <person name="Navidi A."/>
            <person name="Naylor J."/>
            <person name="Negash T."/>
            <person name="Nguyen T."/>
            <person name="Nguyen N."/>
            <person name="Nicol R."/>
            <person name="Norbu C."/>
            <person name="Norbu N."/>
            <person name="Novod N."/>
            <person name="O'Neill B."/>
            <person name="Osman S."/>
            <person name="Markiewicz E."/>
            <person name="Oyono O.L."/>
            <person name="Patti C."/>
            <person name="Phunkhang P."/>
            <person name="Pierre F."/>
            <person name="Priest M."/>
            <person name="Raghuraman S."/>
            <person name="Rege F."/>
            <person name="Reyes R."/>
            <person name="Rise C."/>
            <person name="Rogov P."/>
            <person name="Ross K."/>
            <person name="Ryan E."/>
            <person name="Settipalli S."/>
            <person name="Shea T."/>
            <person name="Sherpa N."/>
            <person name="Shi L."/>
            <person name="Shih D."/>
            <person name="Sparrow T."/>
            <person name="Spaulding J."/>
            <person name="Stalker J."/>
            <person name="Stange-Thomann N."/>
            <person name="Stavropoulos S."/>
            <person name="Stone C."/>
            <person name="Strader C."/>
            <person name="Tesfaye S."/>
            <person name="Thomson T."/>
            <person name="Thoulutsang Y."/>
            <person name="Thoulutsang D."/>
            <person name="Topham K."/>
            <person name="Topping I."/>
            <person name="Tsamla T."/>
            <person name="Vassiliev H."/>
            <person name="Vo A."/>
            <person name="Wangchuk T."/>
            <person name="Wangdi T."/>
            <person name="Weiand M."/>
            <person name="Wilkinson J."/>
            <person name="Wilson A."/>
            <person name="Yadav S."/>
            <person name="Young G."/>
            <person name="Yu Q."/>
            <person name="Zembek L."/>
            <person name="Zhong D."/>
            <person name="Zimmer A."/>
            <person name="Zwirko Z."/>
            <person name="Jaffe D.B."/>
            <person name="Alvarez P."/>
            <person name="Brockman W."/>
            <person name="Butler J."/>
            <person name="Chin C."/>
            <person name="Gnerre S."/>
            <person name="Grabherr M."/>
            <person name="Kleber M."/>
            <person name="Mauceli E."/>
            <person name="MacCallum I."/>
        </authorList>
    </citation>
    <scope>NUCLEOTIDE SEQUENCE [LARGE SCALE GENOMIC DNA]</scope>
    <source>
        <strain evidence="2">Tucson 14024-0371.13</strain>
    </source>
</reference>
<organism evidence="1 2">
    <name type="scientific">Drosophila ananassae</name>
    <name type="common">Fruit fly</name>
    <dbReference type="NCBI Taxonomy" id="7217"/>
    <lineage>
        <taxon>Eukaryota</taxon>
        <taxon>Metazoa</taxon>
        <taxon>Ecdysozoa</taxon>
        <taxon>Arthropoda</taxon>
        <taxon>Hexapoda</taxon>
        <taxon>Insecta</taxon>
        <taxon>Pterygota</taxon>
        <taxon>Neoptera</taxon>
        <taxon>Endopterygota</taxon>
        <taxon>Diptera</taxon>
        <taxon>Brachycera</taxon>
        <taxon>Muscomorpha</taxon>
        <taxon>Ephydroidea</taxon>
        <taxon>Drosophilidae</taxon>
        <taxon>Drosophila</taxon>
        <taxon>Sophophora</taxon>
    </lineage>
</organism>
<dbReference type="HOGENOM" id="CLU_134623_0_0_1"/>
<accession>B3M140</accession>
<sequence length="129" mass="15652">MSRHETWSRSMLIPARNNEGAIFPATRRPDPIPDLREDRPCMGWLLGWEYGRNWLNRREEVTEHRNLLTNFARIPPDFDWWLNQRRPHLVRQQRFRPNTGVRKTLTAFSLAKQRRELYFRKIEGIPKDT</sequence>
<gene>
    <name evidence="1" type="primary">Dana\GF16083</name>
    <name evidence="1" type="synonym">dana_GLEANR_17358</name>
    <name evidence="1" type="ORF">GF16083</name>
</gene>
<dbReference type="InParanoid" id="B3M140"/>
<protein>
    <submittedName>
        <fullName evidence="1">Uncharacterized protein</fullName>
    </submittedName>
</protein>
<evidence type="ECO:0000313" key="1">
    <source>
        <dbReference type="EMBL" id="EDV44310.2"/>
    </source>
</evidence>
<dbReference type="STRING" id="7217.B3M140"/>
<dbReference type="AlphaFoldDB" id="B3M140"/>